<evidence type="ECO:0000313" key="1">
    <source>
        <dbReference type="EMBL" id="HIX57112.1"/>
    </source>
</evidence>
<reference evidence="1" key="1">
    <citation type="journal article" date="2021" name="PeerJ">
        <title>Extensive microbial diversity within the chicken gut microbiome revealed by metagenomics and culture.</title>
        <authorList>
            <person name="Gilroy R."/>
            <person name="Ravi A."/>
            <person name="Getino M."/>
            <person name="Pursley I."/>
            <person name="Horton D.L."/>
            <person name="Alikhan N.F."/>
            <person name="Baker D."/>
            <person name="Gharbi K."/>
            <person name="Hall N."/>
            <person name="Watson M."/>
            <person name="Adriaenssens E.M."/>
            <person name="Foster-Nyarko E."/>
            <person name="Jarju S."/>
            <person name="Secka A."/>
            <person name="Antonio M."/>
            <person name="Oren A."/>
            <person name="Chaudhuri R.R."/>
            <person name="La Ragione R."/>
            <person name="Hildebrand F."/>
            <person name="Pallen M.J."/>
        </authorList>
    </citation>
    <scope>NUCLEOTIDE SEQUENCE</scope>
    <source>
        <strain evidence="1">USASDec5-558</strain>
    </source>
</reference>
<accession>A0A9D2B0K6</accession>
<dbReference type="InterPro" id="IPR014718">
    <property type="entry name" value="GH-type_carb-bd"/>
</dbReference>
<dbReference type="Pfam" id="PF01263">
    <property type="entry name" value="Aldose_epim"/>
    <property type="match status" value="1"/>
</dbReference>
<dbReference type="InterPro" id="IPR008183">
    <property type="entry name" value="Aldose_1/G6P_1-epimerase"/>
</dbReference>
<dbReference type="GO" id="GO:0016853">
    <property type="term" value="F:isomerase activity"/>
    <property type="evidence" value="ECO:0007669"/>
    <property type="project" value="InterPro"/>
</dbReference>
<dbReference type="Gene3D" id="2.70.98.10">
    <property type="match status" value="1"/>
</dbReference>
<evidence type="ECO:0008006" key="3">
    <source>
        <dbReference type="Google" id="ProtNLM"/>
    </source>
</evidence>
<protein>
    <recommendedName>
        <fullName evidence="3">Aldose 1-epimerase</fullName>
    </recommendedName>
</protein>
<organism evidence="1 2">
    <name type="scientific">Candidatus Anaerobiospirillum pullistercoris</name>
    <dbReference type="NCBI Taxonomy" id="2838452"/>
    <lineage>
        <taxon>Bacteria</taxon>
        <taxon>Pseudomonadati</taxon>
        <taxon>Pseudomonadota</taxon>
        <taxon>Gammaproteobacteria</taxon>
        <taxon>Aeromonadales</taxon>
        <taxon>Succinivibrionaceae</taxon>
        <taxon>Anaerobiospirillum</taxon>
    </lineage>
</organism>
<dbReference type="SUPFAM" id="SSF74650">
    <property type="entry name" value="Galactose mutarotase-like"/>
    <property type="match status" value="1"/>
</dbReference>
<evidence type="ECO:0000313" key="2">
    <source>
        <dbReference type="Proteomes" id="UP000886829"/>
    </source>
</evidence>
<proteinExistence type="predicted"/>
<dbReference type="GO" id="GO:0030246">
    <property type="term" value="F:carbohydrate binding"/>
    <property type="evidence" value="ECO:0007669"/>
    <property type="project" value="InterPro"/>
</dbReference>
<name>A0A9D2B0K6_9GAMM</name>
<dbReference type="GO" id="GO:0005975">
    <property type="term" value="P:carbohydrate metabolic process"/>
    <property type="evidence" value="ECO:0007669"/>
    <property type="project" value="InterPro"/>
</dbReference>
<gene>
    <name evidence="1" type="ORF">H9850_06540</name>
</gene>
<sequence length="302" mass="34117">MSHNLLNLENTFFRLVIDPNGARIIHFGPRKGGNILQSCLHKVPYTPDECGGFPLLPMGNRVRNNCYQLQSASGRMQTINLNCTSPDGSEYLHGTGWNSEWLFDDLSVYPKEDMKNLSLKLLNKQGEAGKGYNFEAKLHFSLHRNTLTIVLSVKHTGSASRLYGLGFHPYFEFDPQQDQVCASVSAYAPEVEGHFSGEFTPNMGKWDISHPTLLPDEFVNHIYSGFNGVEIYRPNFPGPSKKIFMTSSAPYLMMYRPKGSKFLALEPQTHVVDAANRADKGGLVKLSKNIRYLEAFWRIELY</sequence>
<dbReference type="Proteomes" id="UP000886829">
    <property type="component" value="Unassembled WGS sequence"/>
</dbReference>
<reference evidence="1" key="2">
    <citation type="submission" date="2021-04" db="EMBL/GenBank/DDBJ databases">
        <authorList>
            <person name="Gilroy R."/>
        </authorList>
    </citation>
    <scope>NUCLEOTIDE SEQUENCE</scope>
    <source>
        <strain evidence="1">USASDec5-558</strain>
    </source>
</reference>
<dbReference type="AlphaFoldDB" id="A0A9D2B0K6"/>
<comment type="caution">
    <text evidence="1">The sequence shown here is derived from an EMBL/GenBank/DDBJ whole genome shotgun (WGS) entry which is preliminary data.</text>
</comment>
<dbReference type="EMBL" id="DXEV01000130">
    <property type="protein sequence ID" value="HIX57112.1"/>
    <property type="molecule type" value="Genomic_DNA"/>
</dbReference>
<dbReference type="InterPro" id="IPR011013">
    <property type="entry name" value="Gal_mutarotase_sf_dom"/>
</dbReference>